<dbReference type="PIRSF" id="PIRSF000382">
    <property type="entry name" value="MeTrfase_B12_ind"/>
    <property type="match status" value="1"/>
</dbReference>
<feature type="binding site" evidence="11">
    <location>
        <position position="744"/>
    </location>
    <ligand>
        <name>Zn(2+)</name>
        <dbReference type="ChEBI" id="CHEBI:29105"/>
        <note>catalytic</note>
    </ligand>
</feature>
<evidence type="ECO:0000256" key="5">
    <source>
        <dbReference type="ARBA" id="ARBA00022605"/>
    </source>
</evidence>
<evidence type="ECO:0000256" key="2">
    <source>
        <dbReference type="ARBA" id="ARBA00004681"/>
    </source>
</evidence>
<dbReference type="UniPathway" id="UPA00051">
    <property type="reaction ID" value="UER00082"/>
</dbReference>
<feature type="binding site" evidence="11">
    <location>
        <position position="492"/>
    </location>
    <ligand>
        <name>L-homocysteine</name>
        <dbReference type="ChEBI" id="CHEBI:58199"/>
    </ligand>
</feature>
<dbReference type="InterPro" id="IPR013215">
    <property type="entry name" value="Cbl-indep_Met_Synth_N"/>
</dbReference>
<evidence type="ECO:0000256" key="4">
    <source>
        <dbReference type="ARBA" id="ARBA00022603"/>
    </source>
</evidence>
<sequence>MSKNNAVAVKAHVLGFPRIGAQRELKFAVEKFWRGEITEAELTQVGQTLRRQHWAWQAEAGLDFVTVGDFAWYDQILNTAALLGAIPARFGFDAQQLSLPQYFELARGNPTQFAMEMTKYFDTNYHYLVPELSSQTRFDGGVEWLFDEVADAILHGHAVKVALPGPLTFLWLSKCKQDGYNKLDLLPSIVAAYTRIFNKLTALGVEQIQIDEPILALQLPAEWVAAFEPTYGTLGRQGLQVLLTTYFDSVLEHAGLLASLPVAGVHIDAVRAPEQLSQFAALWPANKALSVGVIDGRNIWATDLVKTLAVLKPIHAQLGSALWIAPSCSLLHVPVDLAQETQLDTELKSWLAFAKQKLQELGALKRGLNGGDITSALTSNADAQHARRISKRIHNPSVAARLGALTHQGKVDQRAAPFVARQAAQRQRFNLPLLPTTTIGSFPQTKEIRAARAAFKKGEISAAQYQAAMQAEIALVVKKQDELGIDVPVHGEAERNDMVEYFGEQLAGFAFTQLGWVQSYGSRCVKPPILFGDVSRPSPMTVAWSSYAQSLTTKPMKGMLTGPVTILQWSFVRDDQPRSVTCDQIALAIRDEVCDLENAGIGIIQIDEPAFREGLPLKQSDWADYLNWAGRAFRISASGVANDTQIHTHMCYSEFNDILPAIAAMDADVITIETSRSDMELLEAFAGKTVSETAGEAFIYPNEIGPGVYDIHSPRVPQVNEMVRLIAKALEVVPAERLWINPDCGLKTRAWPETEAALANMLAAAQLARAALAAGQRLSFGGATVPTPTVLGGCTCN</sequence>
<evidence type="ECO:0000313" key="17">
    <source>
        <dbReference type="EMBL" id="QLI80142.1"/>
    </source>
</evidence>
<organism evidence="17 18">
    <name type="scientific">Chitinibacter fontanus</name>
    <dbReference type="NCBI Taxonomy" id="1737446"/>
    <lineage>
        <taxon>Bacteria</taxon>
        <taxon>Pseudomonadati</taxon>
        <taxon>Pseudomonadota</taxon>
        <taxon>Betaproteobacteria</taxon>
        <taxon>Neisseriales</taxon>
        <taxon>Chitinibacteraceae</taxon>
        <taxon>Chitinibacter</taxon>
    </lineage>
</organism>
<dbReference type="NCBIfam" id="TIGR01371">
    <property type="entry name" value="met_syn_B12ind"/>
    <property type="match status" value="1"/>
</dbReference>
<dbReference type="GO" id="GO:0003871">
    <property type="term" value="F:5-methyltetrahydropteroyltriglutamate-homocysteine S-methyltransferase activity"/>
    <property type="evidence" value="ECO:0007669"/>
    <property type="project" value="UniProtKB-UniRule"/>
</dbReference>
<feature type="binding site" evidence="13">
    <location>
        <position position="649"/>
    </location>
    <ligand>
        <name>Zn(2+)</name>
        <dbReference type="ChEBI" id="CHEBI:29105"/>
        <label>1</label>
        <note>catalytic</note>
    </ligand>
</feature>
<dbReference type="SUPFAM" id="SSF51726">
    <property type="entry name" value="UROD/MetE-like"/>
    <property type="match status" value="2"/>
</dbReference>
<feature type="binding site" evidence="11 12">
    <location>
        <position position="492"/>
    </location>
    <ligand>
        <name>L-methionine</name>
        <dbReference type="ChEBI" id="CHEBI:57844"/>
    </ligand>
</feature>
<feature type="binding site" evidence="11 12">
    <location>
        <position position="569"/>
    </location>
    <ligand>
        <name>5-methyltetrahydropteroyltri-L-glutamate</name>
        <dbReference type="ChEBI" id="CHEBI:58207"/>
    </ligand>
</feature>
<dbReference type="GO" id="GO:0009086">
    <property type="term" value="P:methionine biosynthetic process"/>
    <property type="evidence" value="ECO:0007669"/>
    <property type="project" value="UniProtKB-UniRule"/>
</dbReference>
<evidence type="ECO:0000256" key="11">
    <source>
        <dbReference type="HAMAP-Rule" id="MF_00172"/>
    </source>
</evidence>
<comment type="pathway">
    <text evidence="2 11">Amino-acid biosynthesis; L-methionine biosynthesis via de novo pathway; L-methionine from L-homocysteine (MetE route): step 1/1.</text>
</comment>
<dbReference type="GO" id="GO:0032259">
    <property type="term" value="P:methylation"/>
    <property type="evidence" value="ECO:0007669"/>
    <property type="project" value="UniProtKB-KW"/>
</dbReference>
<evidence type="ECO:0000256" key="6">
    <source>
        <dbReference type="ARBA" id="ARBA00022679"/>
    </source>
</evidence>
<keyword evidence="5 11" id="KW-0028">Amino-acid biosynthesis</keyword>
<evidence type="ECO:0000259" key="15">
    <source>
        <dbReference type="Pfam" id="PF01717"/>
    </source>
</evidence>
<comment type="cofactor">
    <cofactor evidence="13">
        <name>Zn(2+)</name>
        <dbReference type="ChEBI" id="CHEBI:29105"/>
    </cofactor>
    <text evidence="13">Binds 2 Zn(2+) ions per subunit.</text>
</comment>
<dbReference type="NCBIfam" id="NF003556">
    <property type="entry name" value="PRK05222.1"/>
    <property type="match status" value="1"/>
</dbReference>
<proteinExistence type="inferred from homology"/>
<dbReference type="Proteomes" id="UP000510822">
    <property type="component" value="Chromosome"/>
</dbReference>
<evidence type="ECO:0000256" key="1">
    <source>
        <dbReference type="ARBA" id="ARBA00002777"/>
    </source>
</evidence>
<gene>
    <name evidence="11 17" type="primary">metE</name>
    <name evidence="17" type="ORF">HZU75_00525</name>
</gene>
<dbReference type="EC" id="2.1.1.14" evidence="11"/>
<comment type="function">
    <text evidence="1 11">Catalyzes the transfer of a methyl group from 5-methyltetrahydrofolate to homocysteine resulting in methionine formation.</text>
</comment>
<keyword evidence="7 11" id="KW-0479">Metal-binding</keyword>
<keyword evidence="10 11" id="KW-0486">Methionine biosynthesis</keyword>
<feature type="binding site" evidence="13">
    <location>
        <position position="744"/>
    </location>
    <ligand>
        <name>Zn(2+)</name>
        <dbReference type="ChEBI" id="CHEBI:29105"/>
        <label>1</label>
        <note>catalytic</note>
    </ligand>
</feature>
<dbReference type="InterPro" id="IPR002629">
    <property type="entry name" value="Met_Synth_C/arc"/>
</dbReference>
<dbReference type="InterPro" id="IPR006276">
    <property type="entry name" value="Cobalamin-indep_Met_synthase"/>
</dbReference>
<feature type="binding site" evidence="11">
    <location>
        <position position="613"/>
    </location>
    <ligand>
        <name>5-methyltetrahydropteroyltri-L-glutamate</name>
        <dbReference type="ChEBI" id="CHEBI:58207"/>
    </ligand>
</feature>
<dbReference type="RefSeq" id="WP_180307287.1">
    <property type="nucleotide sequence ID" value="NZ_CP058952.1"/>
</dbReference>
<dbReference type="FunFam" id="3.20.20.210:FF:000002">
    <property type="entry name" value="5-methyltetrahydropteroyltriglutamate--homocysteine methyltransferase"/>
    <property type="match status" value="1"/>
</dbReference>
<feature type="domain" description="Cobalamin-independent methionine synthase MetE C-terminal/archaeal" evidence="15">
    <location>
        <begin position="434"/>
        <end position="766"/>
    </location>
</feature>
<dbReference type="HAMAP" id="MF_00172">
    <property type="entry name" value="Meth_synth"/>
    <property type="match status" value="1"/>
</dbReference>
<evidence type="ECO:0000256" key="3">
    <source>
        <dbReference type="ARBA" id="ARBA00009553"/>
    </source>
</evidence>
<evidence type="ECO:0000256" key="13">
    <source>
        <dbReference type="PIRSR" id="PIRSR000382-2"/>
    </source>
</evidence>
<evidence type="ECO:0000313" key="18">
    <source>
        <dbReference type="Proteomes" id="UP000510822"/>
    </source>
</evidence>
<dbReference type="Gene3D" id="3.20.20.210">
    <property type="match status" value="2"/>
</dbReference>
<dbReference type="InterPro" id="IPR038071">
    <property type="entry name" value="UROD/MetE-like_sf"/>
</dbReference>
<evidence type="ECO:0000256" key="14">
    <source>
        <dbReference type="PIRSR" id="PIRSR000382-3"/>
    </source>
</evidence>
<dbReference type="Pfam" id="PF08267">
    <property type="entry name" value="Meth_synt_1"/>
    <property type="match status" value="1"/>
</dbReference>
<evidence type="ECO:0000256" key="9">
    <source>
        <dbReference type="ARBA" id="ARBA00022833"/>
    </source>
</evidence>
<keyword evidence="4 11" id="KW-0489">Methyltransferase</keyword>
<feature type="domain" description="Cobalamin-independent methionine synthase MetE N-terminal" evidence="16">
    <location>
        <begin position="11"/>
        <end position="317"/>
    </location>
</feature>
<feature type="binding site" evidence="11">
    <location>
        <position position="649"/>
    </location>
    <ligand>
        <name>Zn(2+)</name>
        <dbReference type="ChEBI" id="CHEBI:29105"/>
        <note>catalytic</note>
    </ligand>
</feature>
<evidence type="ECO:0000256" key="7">
    <source>
        <dbReference type="ARBA" id="ARBA00022723"/>
    </source>
</evidence>
<feature type="binding site" evidence="11 12">
    <location>
        <position position="607"/>
    </location>
    <ligand>
        <name>L-homocysteine</name>
        <dbReference type="ChEBI" id="CHEBI:58199"/>
    </ligand>
</feature>
<dbReference type="CDD" id="cd03312">
    <property type="entry name" value="CIMS_N_terminal_like"/>
    <property type="match status" value="1"/>
</dbReference>
<dbReference type="AlphaFoldDB" id="A0A7D5Z3H0"/>
<dbReference type="CDD" id="cd03311">
    <property type="entry name" value="CIMS_C_terminal_like"/>
    <property type="match status" value="1"/>
</dbReference>
<dbReference type="GO" id="GO:0008270">
    <property type="term" value="F:zinc ion binding"/>
    <property type="evidence" value="ECO:0007669"/>
    <property type="project" value="InterPro"/>
</dbReference>
<keyword evidence="18" id="KW-1185">Reference proteome</keyword>
<feature type="binding site" evidence="12">
    <location>
        <position position="26"/>
    </location>
    <ligand>
        <name>5-methyltetrahydropteroyltri-L-glutamate</name>
        <dbReference type="ChEBI" id="CHEBI:58207"/>
    </ligand>
</feature>
<accession>A0A7D5Z3H0</accession>
<reference evidence="17 18" key="1">
    <citation type="journal article" date="2016" name="Int. J. Syst. Evol. Microbiol.">
        <title>Chitinibacter fontanus sp. nov., isolated from a spring.</title>
        <authorList>
            <person name="Sheu S.Y."/>
            <person name="Li Y.S."/>
            <person name="Young C.C."/>
            <person name="Chen W.M."/>
        </authorList>
    </citation>
    <scope>NUCLEOTIDE SEQUENCE [LARGE SCALE GENOMIC DNA]</scope>
    <source>
        <strain evidence="17 18">STM-7</strain>
    </source>
</reference>
<feature type="binding site" evidence="12">
    <location>
        <position position="124"/>
    </location>
    <ligand>
        <name>5-methyltetrahydropteroyltri-L-glutamate</name>
        <dbReference type="ChEBI" id="CHEBI:58207"/>
    </ligand>
</feature>
<dbReference type="Pfam" id="PF01717">
    <property type="entry name" value="Meth_synt_2"/>
    <property type="match status" value="1"/>
</dbReference>
<protein>
    <recommendedName>
        <fullName evidence="11">5-methyltetrahydropteroyltriglutamate--homocysteine methyltransferase</fullName>
        <ecNumber evidence="11">2.1.1.14</ecNumber>
    </recommendedName>
    <alternativeName>
        <fullName evidence="11">Cobalamin-independent methionine synthase</fullName>
    </alternativeName>
    <alternativeName>
        <fullName evidence="11">Methionine synthase, vitamin-B12 independent isozyme</fullName>
    </alternativeName>
</protein>
<feature type="binding site" evidence="11">
    <location>
        <position position="673"/>
    </location>
    <ligand>
        <name>Zn(2+)</name>
        <dbReference type="ChEBI" id="CHEBI:29105"/>
        <note>catalytic</note>
    </ligand>
</feature>
<feature type="binding site" evidence="11">
    <location>
        <begin position="23"/>
        <end position="26"/>
    </location>
    <ligand>
        <name>5-methyltetrahydropteroyltri-L-glutamate</name>
        <dbReference type="ChEBI" id="CHEBI:58207"/>
    </ligand>
</feature>
<name>A0A7D5Z3H0_9NEIS</name>
<keyword evidence="9 11" id="KW-0862">Zinc</keyword>
<dbReference type="KEGG" id="cfon:HZU75_00525"/>
<feature type="binding site" evidence="11 12">
    <location>
        <begin position="523"/>
        <end position="524"/>
    </location>
    <ligand>
        <name>5-methyltetrahydropteroyltri-L-glutamate</name>
        <dbReference type="ChEBI" id="CHEBI:58207"/>
    </ligand>
</feature>
<feature type="binding site" evidence="11 12">
    <location>
        <begin position="439"/>
        <end position="441"/>
    </location>
    <ligand>
        <name>L-homocysteine</name>
        <dbReference type="ChEBI" id="CHEBI:58199"/>
    </ligand>
</feature>
<comment type="catalytic activity">
    <reaction evidence="11">
        <text>5-methyltetrahydropteroyltri-L-glutamate + L-homocysteine = tetrahydropteroyltri-L-glutamate + L-methionine</text>
        <dbReference type="Rhea" id="RHEA:21196"/>
        <dbReference type="ChEBI" id="CHEBI:57844"/>
        <dbReference type="ChEBI" id="CHEBI:58140"/>
        <dbReference type="ChEBI" id="CHEBI:58199"/>
        <dbReference type="ChEBI" id="CHEBI:58207"/>
        <dbReference type="EC" id="2.1.1.14"/>
    </reaction>
</comment>
<evidence type="ECO:0000256" key="12">
    <source>
        <dbReference type="PIRSR" id="PIRSR000382-1"/>
    </source>
</evidence>
<comment type="similarity">
    <text evidence="3 11">Belongs to the vitamin-B12 independent methionine synthase family.</text>
</comment>
<keyword evidence="8 11" id="KW-0677">Repeat</keyword>
<evidence type="ECO:0000259" key="16">
    <source>
        <dbReference type="Pfam" id="PF08267"/>
    </source>
</evidence>
<feature type="binding site" evidence="13">
    <location>
        <position position="673"/>
    </location>
    <ligand>
        <name>Zn(2+)</name>
        <dbReference type="ChEBI" id="CHEBI:29105"/>
        <label>1</label>
        <note>catalytic</note>
    </ligand>
</feature>
<feature type="active site" description="Proton donor" evidence="11 14">
    <location>
        <position position="712"/>
    </location>
</feature>
<feature type="binding site" evidence="13">
    <location>
        <position position="651"/>
    </location>
    <ligand>
        <name>Zn(2+)</name>
        <dbReference type="ChEBI" id="CHEBI:29105"/>
        <label>1</label>
        <note>catalytic</note>
    </ligand>
</feature>
<evidence type="ECO:0000256" key="8">
    <source>
        <dbReference type="ARBA" id="ARBA00022737"/>
    </source>
</evidence>
<evidence type="ECO:0000256" key="10">
    <source>
        <dbReference type="ARBA" id="ARBA00023167"/>
    </source>
</evidence>
<feature type="binding site" evidence="11 12">
    <location>
        <position position="607"/>
    </location>
    <ligand>
        <name>L-methionine</name>
        <dbReference type="ChEBI" id="CHEBI:57844"/>
    </ligand>
</feature>
<dbReference type="PANTHER" id="PTHR30519">
    <property type="entry name" value="5-METHYLTETRAHYDROPTEROYLTRIGLUTAMATE--HOMOCYSTEINE METHYLTRANSFERASE"/>
    <property type="match status" value="1"/>
</dbReference>
<feature type="binding site" evidence="11 12">
    <location>
        <begin position="439"/>
        <end position="441"/>
    </location>
    <ligand>
        <name>L-methionine</name>
        <dbReference type="ChEBI" id="CHEBI:57844"/>
    </ligand>
</feature>
<feature type="binding site" evidence="11">
    <location>
        <position position="119"/>
    </location>
    <ligand>
        <name>5-methyltetrahydropteroyltri-L-glutamate</name>
        <dbReference type="ChEBI" id="CHEBI:58207"/>
    </ligand>
</feature>
<keyword evidence="6 11" id="KW-0808">Transferase</keyword>
<feature type="binding site" evidence="11">
    <location>
        <position position="651"/>
    </location>
    <ligand>
        <name>Zn(2+)</name>
        <dbReference type="ChEBI" id="CHEBI:29105"/>
        <note>catalytic</note>
    </ligand>
</feature>
<dbReference type="EMBL" id="CP058952">
    <property type="protein sequence ID" value="QLI80142.1"/>
    <property type="molecule type" value="Genomic_DNA"/>
</dbReference>
<comment type="cofactor">
    <cofactor evidence="11">
        <name>Zn(2+)</name>
        <dbReference type="ChEBI" id="CHEBI:29105"/>
    </cofactor>
    <text evidence="11">Binds 1 zinc ion per subunit.</text>
</comment>